<evidence type="ECO:0000313" key="4">
    <source>
        <dbReference type="Proteomes" id="UP000479190"/>
    </source>
</evidence>
<name>A0A6H5I7U7_9HYME</name>
<gene>
    <name evidence="3" type="ORF">TBRA_LOCUS5196</name>
</gene>
<proteinExistence type="predicted"/>
<dbReference type="OrthoDB" id="7700848at2759"/>
<evidence type="ECO:0000313" key="3">
    <source>
        <dbReference type="EMBL" id="CAB0033279.1"/>
    </source>
</evidence>
<sequence length="922" mass="103739">MHVFVYMSREYARHSYIAYISTHCEYVSARAERYIIHRSSARHRSLCAPVALDCVYSVLYASRDKLCRVKLIYRRCLDALRVRVLDLGTRYSSGWYHFPLKTRSLIQIIMIRALKPCELTSGPSPLLNMNYENFNGVKGTDCFSTKVTYTSSKHQWSQTQPRARRSDSKSQGHDQTNKLAAGPAEETGQESDPGKAKVKPAGRPRTGVVVVKAKDPKSYAEILKLLRSEPTLQDSVSSVNKVRRSAGGELLLQLDRACTSPDELGRKLDSAIGELGSATSRTPMTAIEIKDLDEVTTRRRYAGPSGPTWMVPPSWGEVIAGGVNRSTGWNDSIEECRRSCLRLRRRAQRARAPCGRDHLSRGVRRRSETATQGDKSEQKRLCWRQLCDEADCDVWGKPYRVVMSRLRAPRTSPPSAPELVRRAVSTLFPMIVPRPIDAPPLLEEHLIPEVGVEELRWAYGRVRIGAAPGPDGIPNIALKAAVEACFENFRRVFTVCLRKGCFPTRWKRQRLVLMLKPGKPAMEPSSYRPLCMLDTAGKILERIIAGRLETHTEGPAGLADSQYGFRKGRSTVDAIQAVLSTARTAISGKRWHRGTQGVLRHHHSRREERLQTRRVSSYFLDRVLEFTTDDGSETYEVTAGVPQGSVLGPILWNVMYDRILRLKLPRSAKIVGFADDIAVTVVAKHLDLVEFYSNETIRLVRAALTDLGLQTADQKTEVLLVTSRKVRETITLRAGDHYITSAPCIRYLGVHIDARLRFDEHLRIVSDKANRVAGALLGIMPNIGGPRSSRRRLYASVVDSILLYGAPAWSEAAKTHDYVRRAASIHRRACLRVICGFCSISHEASYVLASIPPLELLIDERSRLYHRRLENVGSEERARTIKKWQAQWPARRRVGGTHRLIRTSFRGLRGGTERQITTSRSS</sequence>
<dbReference type="InterPro" id="IPR000477">
    <property type="entry name" value="RT_dom"/>
</dbReference>
<evidence type="ECO:0000259" key="2">
    <source>
        <dbReference type="PROSITE" id="PS50878"/>
    </source>
</evidence>
<feature type="region of interest" description="Disordered" evidence="1">
    <location>
        <begin position="153"/>
        <end position="204"/>
    </location>
</feature>
<dbReference type="EMBL" id="CADCXV010000705">
    <property type="protein sequence ID" value="CAB0033279.1"/>
    <property type="molecule type" value="Genomic_DNA"/>
</dbReference>
<dbReference type="PANTHER" id="PTHR19446">
    <property type="entry name" value="REVERSE TRANSCRIPTASES"/>
    <property type="match status" value="1"/>
</dbReference>
<dbReference type="AlphaFoldDB" id="A0A6H5I7U7"/>
<keyword evidence="4" id="KW-1185">Reference proteome</keyword>
<feature type="region of interest" description="Disordered" evidence="1">
    <location>
        <begin position="355"/>
        <end position="375"/>
    </location>
</feature>
<dbReference type="Pfam" id="PF00078">
    <property type="entry name" value="RVT_1"/>
    <property type="match status" value="1"/>
</dbReference>
<protein>
    <recommendedName>
        <fullName evidence="2">Reverse transcriptase domain-containing protein</fullName>
    </recommendedName>
</protein>
<dbReference type="CDD" id="cd01650">
    <property type="entry name" value="RT_nLTR_like"/>
    <property type="match status" value="1"/>
</dbReference>
<reference evidence="3 4" key="1">
    <citation type="submission" date="2020-02" db="EMBL/GenBank/DDBJ databases">
        <authorList>
            <person name="Ferguson B K."/>
        </authorList>
    </citation>
    <scope>NUCLEOTIDE SEQUENCE [LARGE SCALE GENOMIC DNA]</scope>
</reference>
<accession>A0A6H5I7U7</accession>
<dbReference type="Proteomes" id="UP000479190">
    <property type="component" value="Unassembled WGS sequence"/>
</dbReference>
<feature type="domain" description="Reverse transcriptase" evidence="2">
    <location>
        <begin position="495"/>
        <end position="752"/>
    </location>
</feature>
<dbReference type="InterPro" id="IPR043502">
    <property type="entry name" value="DNA/RNA_pol_sf"/>
</dbReference>
<dbReference type="PROSITE" id="PS50878">
    <property type="entry name" value="RT_POL"/>
    <property type="match status" value="1"/>
</dbReference>
<feature type="compositionally biased region" description="Basic and acidic residues" evidence="1">
    <location>
        <begin position="164"/>
        <end position="176"/>
    </location>
</feature>
<evidence type="ECO:0000256" key="1">
    <source>
        <dbReference type="SAM" id="MobiDB-lite"/>
    </source>
</evidence>
<dbReference type="GO" id="GO:0071897">
    <property type="term" value="P:DNA biosynthetic process"/>
    <property type="evidence" value="ECO:0007669"/>
    <property type="project" value="UniProtKB-ARBA"/>
</dbReference>
<organism evidence="3 4">
    <name type="scientific">Trichogramma brassicae</name>
    <dbReference type="NCBI Taxonomy" id="86971"/>
    <lineage>
        <taxon>Eukaryota</taxon>
        <taxon>Metazoa</taxon>
        <taxon>Ecdysozoa</taxon>
        <taxon>Arthropoda</taxon>
        <taxon>Hexapoda</taxon>
        <taxon>Insecta</taxon>
        <taxon>Pterygota</taxon>
        <taxon>Neoptera</taxon>
        <taxon>Endopterygota</taxon>
        <taxon>Hymenoptera</taxon>
        <taxon>Apocrita</taxon>
        <taxon>Proctotrupomorpha</taxon>
        <taxon>Chalcidoidea</taxon>
        <taxon>Trichogrammatidae</taxon>
        <taxon>Trichogramma</taxon>
    </lineage>
</organism>
<dbReference type="SUPFAM" id="SSF56672">
    <property type="entry name" value="DNA/RNA polymerases"/>
    <property type="match status" value="1"/>
</dbReference>